<comment type="similarity">
    <text evidence="4 16 17">Belongs to the OadG family.</text>
</comment>
<keyword evidence="8 16" id="KW-0812">Transmembrane</keyword>
<evidence type="ECO:0000256" key="2">
    <source>
        <dbReference type="ARBA" id="ARBA00003002"/>
    </source>
</evidence>
<keyword evidence="11 16" id="KW-0915">Sodium</keyword>
<dbReference type="STRING" id="330734.ABA45_07025"/>
<keyword evidence="13 16" id="KW-0472">Membrane</keyword>
<dbReference type="GO" id="GO:0015081">
    <property type="term" value="F:sodium ion transmembrane transporter activity"/>
    <property type="evidence" value="ECO:0007669"/>
    <property type="project" value="UniProtKB-UniRule"/>
</dbReference>
<dbReference type="AlphaFoldDB" id="A0A0H4HZV9"/>
<evidence type="ECO:0000313" key="20">
    <source>
        <dbReference type="Proteomes" id="UP000036406"/>
    </source>
</evidence>
<reference evidence="19 20" key="1">
    <citation type="submission" date="2015-05" db="EMBL/GenBank/DDBJ databases">
        <title>Complete genome of Marinobacter psychrophilus strain 20041T isolated from sea-ice of the Canadian Basin.</title>
        <authorList>
            <person name="Song L."/>
            <person name="Ren L."/>
            <person name="Yu Y."/>
            <person name="Wang X."/>
        </authorList>
    </citation>
    <scope>NUCLEOTIDE SEQUENCE [LARGE SCALE GENOMIC DNA]</scope>
    <source>
        <strain evidence="19 20">20041</strain>
    </source>
</reference>
<dbReference type="GO" id="GO:0005886">
    <property type="term" value="C:plasma membrane"/>
    <property type="evidence" value="ECO:0007669"/>
    <property type="project" value="UniProtKB-SubCell"/>
</dbReference>
<comment type="subunit">
    <text evidence="5 16">Heterotrimer of an alpha, a beta and a gamma subunit.</text>
</comment>
<protein>
    <recommendedName>
        <fullName evidence="16">Probable oxaloacetate decarboxylase gamma chain</fullName>
        <ecNumber evidence="16">7.2.4.2</ecNumber>
    </recommendedName>
</protein>
<dbReference type="NCBIfam" id="TIGR01195">
    <property type="entry name" value="oadG_fam"/>
    <property type="match status" value="1"/>
</dbReference>
<evidence type="ECO:0000256" key="10">
    <source>
        <dbReference type="ARBA" id="ARBA00022989"/>
    </source>
</evidence>
<accession>A0A0H4HZV9</accession>
<keyword evidence="20" id="KW-1185">Reference proteome</keyword>
<evidence type="ECO:0000256" key="8">
    <source>
        <dbReference type="ARBA" id="ARBA00022692"/>
    </source>
</evidence>
<evidence type="ECO:0000256" key="9">
    <source>
        <dbReference type="ARBA" id="ARBA00022967"/>
    </source>
</evidence>
<dbReference type="PATRIC" id="fig|330734.3.peg.1475"/>
<evidence type="ECO:0000256" key="4">
    <source>
        <dbReference type="ARBA" id="ARBA00005844"/>
    </source>
</evidence>
<feature type="region of interest" description="Disordered" evidence="18">
    <location>
        <begin position="45"/>
        <end position="66"/>
    </location>
</feature>
<evidence type="ECO:0000256" key="7">
    <source>
        <dbReference type="ARBA" id="ARBA00022475"/>
    </source>
</evidence>
<dbReference type="KEGG" id="mpq:ABA45_07025"/>
<evidence type="ECO:0000256" key="3">
    <source>
        <dbReference type="ARBA" id="ARBA00004162"/>
    </source>
</evidence>
<evidence type="ECO:0000313" key="19">
    <source>
        <dbReference type="EMBL" id="AKO52209.1"/>
    </source>
</evidence>
<keyword evidence="6 16" id="KW-0813">Transport</keyword>
<evidence type="ECO:0000256" key="13">
    <source>
        <dbReference type="ARBA" id="ARBA00023136"/>
    </source>
</evidence>
<dbReference type="GO" id="GO:0015451">
    <property type="term" value="F:decarboxylation-driven active transmembrane transporter activity"/>
    <property type="evidence" value="ECO:0007669"/>
    <property type="project" value="UniProtKB-EC"/>
</dbReference>
<evidence type="ECO:0000256" key="1">
    <source>
        <dbReference type="ARBA" id="ARBA00001959"/>
    </source>
</evidence>
<dbReference type="Pfam" id="PF04277">
    <property type="entry name" value="OAD_gamma"/>
    <property type="match status" value="1"/>
</dbReference>
<organism evidence="19 20">
    <name type="scientific">Marinobacter psychrophilus</name>
    <dbReference type="NCBI Taxonomy" id="330734"/>
    <lineage>
        <taxon>Bacteria</taxon>
        <taxon>Pseudomonadati</taxon>
        <taxon>Pseudomonadota</taxon>
        <taxon>Gammaproteobacteria</taxon>
        <taxon>Pseudomonadales</taxon>
        <taxon>Marinobacteraceae</taxon>
        <taxon>Marinobacter</taxon>
    </lineage>
</organism>
<dbReference type="InterPro" id="IPR023424">
    <property type="entry name" value="OadG"/>
</dbReference>
<name>A0A0H4HZV9_9GAMM</name>
<dbReference type="GO" id="GO:0008948">
    <property type="term" value="F:oxaloacetate decarboxylase activity"/>
    <property type="evidence" value="ECO:0007669"/>
    <property type="project" value="UniProtKB-UniRule"/>
</dbReference>
<feature type="transmembrane region" description="Helical" evidence="16 17">
    <location>
        <begin position="12"/>
        <end position="33"/>
    </location>
</feature>
<evidence type="ECO:0000256" key="15">
    <source>
        <dbReference type="ARBA" id="ARBA00048176"/>
    </source>
</evidence>
<dbReference type="RefSeq" id="WP_048384900.1">
    <property type="nucleotide sequence ID" value="NZ_CP011494.1"/>
</dbReference>
<evidence type="ECO:0000256" key="12">
    <source>
        <dbReference type="ARBA" id="ARBA00023065"/>
    </source>
</evidence>
<dbReference type="HAMAP" id="MF_00404">
    <property type="entry name" value="OadG"/>
    <property type="match status" value="1"/>
</dbReference>
<dbReference type="Proteomes" id="UP000036406">
    <property type="component" value="Chromosome"/>
</dbReference>
<evidence type="ECO:0000256" key="11">
    <source>
        <dbReference type="ARBA" id="ARBA00023053"/>
    </source>
</evidence>
<evidence type="ECO:0000256" key="14">
    <source>
        <dbReference type="ARBA" id="ARBA00023201"/>
    </source>
</evidence>
<dbReference type="EC" id="7.2.4.2" evidence="16"/>
<evidence type="ECO:0000256" key="16">
    <source>
        <dbReference type="HAMAP-Rule" id="MF_00404"/>
    </source>
</evidence>
<dbReference type="InterPro" id="IPR005899">
    <property type="entry name" value="Na_pump_deCOase"/>
</dbReference>
<keyword evidence="12 16" id="KW-0406">Ion transport</keyword>
<evidence type="ECO:0000256" key="5">
    <source>
        <dbReference type="ARBA" id="ARBA00011869"/>
    </source>
</evidence>
<dbReference type="GO" id="GO:0036376">
    <property type="term" value="P:sodium ion export across plasma membrane"/>
    <property type="evidence" value="ECO:0007669"/>
    <property type="project" value="InterPro"/>
</dbReference>
<keyword evidence="9 16" id="KW-1278">Translocase</keyword>
<sequence length="83" mass="9103">MNELMTQAVDLMIAGMGFVFAFLIVLVLATMIMSKLLNRFTAPEPATPARASRAKPKAQSSVDPDTAEAIKQAVAQFRLRHKK</sequence>
<comment type="cofactor">
    <cofactor evidence="1 16 17">
        <name>Na(+)</name>
        <dbReference type="ChEBI" id="CHEBI:29101"/>
    </cofactor>
</comment>
<evidence type="ECO:0000256" key="6">
    <source>
        <dbReference type="ARBA" id="ARBA00022448"/>
    </source>
</evidence>
<evidence type="ECO:0000256" key="17">
    <source>
        <dbReference type="RuleBase" id="RU004278"/>
    </source>
</evidence>
<keyword evidence="7 16" id="KW-1003">Cell membrane</keyword>
<comment type="catalytic activity">
    <reaction evidence="15 16 17">
        <text>oxaloacetate + 2 Na(+)(in) + H(+) = pyruvate + 2 Na(+)(out) + CO2</text>
        <dbReference type="Rhea" id="RHEA:57724"/>
        <dbReference type="ChEBI" id="CHEBI:15361"/>
        <dbReference type="ChEBI" id="CHEBI:15378"/>
        <dbReference type="ChEBI" id="CHEBI:16452"/>
        <dbReference type="ChEBI" id="CHEBI:16526"/>
        <dbReference type="ChEBI" id="CHEBI:29101"/>
        <dbReference type="EC" id="7.2.4.2"/>
    </reaction>
</comment>
<comment type="subcellular location">
    <subcellularLocation>
        <location evidence="3 16 17">Cell membrane</location>
        <topology evidence="3 16 17">Single-pass membrane protein</topology>
    </subcellularLocation>
</comment>
<keyword evidence="10 16" id="KW-1133">Transmembrane helix</keyword>
<dbReference type="EMBL" id="CP011494">
    <property type="protein sequence ID" value="AKO52209.1"/>
    <property type="molecule type" value="Genomic_DNA"/>
</dbReference>
<evidence type="ECO:0000256" key="18">
    <source>
        <dbReference type="SAM" id="MobiDB-lite"/>
    </source>
</evidence>
<gene>
    <name evidence="16" type="primary">oadG</name>
    <name evidence="19" type="ORF">ABA45_07025</name>
</gene>
<proteinExistence type="inferred from homology"/>
<keyword evidence="14 16" id="KW-0739">Sodium transport</keyword>
<comment type="function">
    <text evidence="2 16 17">Catalyzes the decarboxylation of oxaloacetate coupled to Na(+) translocation.</text>
</comment>